<dbReference type="InterPro" id="IPR041698">
    <property type="entry name" value="Methyltransf_25"/>
</dbReference>
<dbReference type="Pfam" id="PF13649">
    <property type="entry name" value="Methyltransf_25"/>
    <property type="match status" value="1"/>
</dbReference>
<dbReference type="SUPFAM" id="SSF53335">
    <property type="entry name" value="S-adenosyl-L-methionine-dependent methyltransferases"/>
    <property type="match status" value="1"/>
</dbReference>
<evidence type="ECO:0000313" key="2">
    <source>
        <dbReference type="EMBL" id="KAL1639403.1"/>
    </source>
</evidence>
<protein>
    <recommendedName>
        <fullName evidence="1">Methyltransferase domain-containing protein</fullName>
    </recommendedName>
</protein>
<proteinExistence type="predicted"/>
<dbReference type="Proteomes" id="UP001521184">
    <property type="component" value="Unassembled WGS sequence"/>
</dbReference>
<evidence type="ECO:0000259" key="1">
    <source>
        <dbReference type="Pfam" id="PF13649"/>
    </source>
</evidence>
<sequence length="154" mass="16937">MAKPTTTTPADHQPDTSAGIAAYSSIFLRYIYDHLVLGLYCTFAWRCRTRPTLINFFNTHMPTPSPTAPPRRILDIGVGTGYFLAQAPLAASRVADVVLVDLNANCLARTAPRVEAAHRRAAVRCVPVQADFYALRLPPHVEGTFDAVRRRCVG</sequence>
<reference evidence="2 3" key="1">
    <citation type="journal article" date="2023" name="Plant Dis.">
        <title>First Report of Diplodia intermedia Causing Canker and Dieback Diseases on Apple Trees in Canada.</title>
        <authorList>
            <person name="Ellouze W."/>
            <person name="Ilyukhin E."/>
            <person name="Sulman M."/>
            <person name="Ali S."/>
        </authorList>
    </citation>
    <scope>NUCLEOTIDE SEQUENCE [LARGE SCALE GENOMIC DNA]</scope>
    <source>
        <strain evidence="2 3">M45-28</strain>
    </source>
</reference>
<comment type="caution">
    <text evidence="2">The sequence shown here is derived from an EMBL/GenBank/DDBJ whole genome shotgun (WGS) entry which is preliminary data.</text>
</comment>
<organism evidence="2 3">
    <name type="scientific">Diplodia intermedia</name>
    <dbReference type="NCBI Taxonomy" id="856260"/>
    <lineage>
        <taxon>Eukaryota</taxon>
        <taxon>Fungi</taxon>
        <taxon>Dikarya</taxon>
        <taxon>Ascomycota</taxon>
        <taxon>Pezizomycotina</taxon>
        <taxon>Dothideomycetes</taxon>
        <taxon>Dothideomycetes incertae sedis</taxon>
        <taxon>Botryosphaeriales</taxon>
        <taxon>Botryosphaeriaceae</taxon>
        <taxon>Diplodia</taxon>
    </lineage>
</organism>
<dbReference type="EMBL" id="JAKEKT020000064">
    <property type="protein sequence ID" value="KAL1639403.1"/>
    <property type="molecule type" value="Genomic_DNA"/>
</dbReference>
<name>A0ABR3TIR1_9PEZI</name>
<feature type="domain" description="Methyltransferase" evidence="1">
    <location>
        <begin position="73"/>
        <end position="148"/>
    </location>
</feature>
<dbReference type="Gene3D" id="3.40.50.150">
    <property type="entry name" value="Vaccinia Virus protein VP39"/>
    <property type="match status" value="1"/>
</dbReference>
<gene>
    <name evidence="2" type="ORF">SLS58_007984</name>
</gene>
<evidence type="ECO:0000313" key="3">
    <source>
        <dbReference type="Proteomes" id="UP001521184"/>
    </source>
</evidence>
<dbReference type="InterPro" id="IPR029063">
    <property type="entry name" value="SAM-dependent_MTases_sf"/>
</dbReference>
<accession>A0ABR3TIR1</accession>
<keyword evidence="3" id="KW-1185">Reference proteome</keyword>
<dbReference type="CDD" id="cd02440">
    <property type="entry name" value="AdoMet_MTases"/>
    <property type="match status" value="1"/>
</dbReference>